<dbReference type="EMBL" id="JAEPRC010000280">
    <property type="protein sequence ID" value="KAG2201590.1"/>
    <property type="molecule type" value="Genomic_DNA"/>
</dbReference>
<dbReference type="AlphaFoldDB" id="A0A8H7UZJ3"/>
<name>A0A8H7UZJ3_9FUNG</name>
<feature type="region of interest" description="Disordered" evidence="1">
    <location>
        <begin position="45"/>
        <end position="74"/>
    </location>
</feature>
<dbReference type="OrthoDB" id="2162799at2759"/>
<dbReference type="Proteomes" id="UP000650833">
    <property type="component" value="Unassembled WGS sequence"/>
</dbReference>
<sequence>MFNSLRSEQDAWANCIKIVLGLLEDSLLNGTVPTTKINFNEDWLKNNGSTETLSTPGSPSNQSVKRKRSFTESAQDRKLQKISSSLANDIARSLSVSMDDIDMAANTQPHPLVVYNKPLNEENPMPALRRISMSGILNPSPTSNLEQWLKLQAQNHNIPFSEFNAVFLDNQKLLRNQLELLQKPDQSFDSLRDHLSKVLRLADELSGDHTLPFNEIFPEWTLYESRINKLATYVQSVEDMSYSINNNIPQSDDLLEDIKGLQSLLDTKMALYGDALIQNGLEWKAMGMPVDEQLFNATKDWLHKLCVGLLDALDAECKKVQSIVNDMEELVGLPIGENLMASILAGLEFIAEASTFIGYTSQKLIYDCRVLATIYGQWTSENLDRINEKSTDVNMKKASSTNTKRIDIRYMQLMDNITRVLSALYTLSDLDMLHRDIMHLSSSMVSAENLTSVLVELTVRAVSVIEMERKNNTIASKIAGNIMTNPQTAFIYMGESLLSFADRIVELAGREWIDGNRVKTLHAYLEDLEDSLNN</sequence>
<accession>A0A8H7UZJ3</accession>
<evidence type="ECO:0000313" key="2">
    <source>
        <dbReference type="EMBL" id="KAG2201590.1"/>
    </source>
</evidence>
<protein>
    <submittedName>
        <fullName evidence="2">Uncharacterized protein</fullName>
    </submittedName>
</protein>
<organism evidence="2 3">
    <name type="scientific">Mucor plumbeus</name>
    <dbReference type="NCBI Taxonomy" id="97098"/>
    <lineage>
        <taxon>Eukaryota</taxon>
        <taxon>Fungi</taxon>
        <taxon>Fungi incertae sedis</taxon>
        <taxon>Mucoromycota</taxon>
        <taxon>Mucoromycotina</taxon>
        <taxon>Mucoromycetes</taxon>
        <taxon>Mucorales</taxon>
        <taxon>Mucorineae</taxon>
        <taxon>Mucoraceae</taxon>
        <taxon>Mucor</taxon>
    </lineage>
</organism>
<keyword evidence="3" id="KW-1185">Reference proteome</keyword>
<proteinExistence type="predicted"/>
<gene>
    <name evidence="2" type="ORF">INT46_007741</name>
</gene>
<evidence type="ECO:0000256" key="1">
    <source>
        <dbReference type="SAM" id="MobiDB-lite"/>
    </source>
</evidence>
<comment type="caution">
    <text evidence="2">The sequence shown here is derived from an EMBL/GenBank/DDBJ whole genome shotgun (WGS) entry which is preliminary data.</text>
</comment>
<reference evidence="2" key="1">
    <citation type="submission" date="2020-12" db="EMBL/GenBank/DDBJ databases">
        <title>Metabolic potential, ecology and presence of endohyphal bacteria is reflected in genomic diversity of Mucoromycotina.</title>
        <authorList>
            <person name="Muszewska A."/>
            <person name="Okrasinska A."/>
            <person name="Steczkiewicz K."/>
            <person name="Drgas O."/>
            <person name="Orlowska M."/>
            <person name="Perlinska-Lenart U."/>
            <person name="Aleksandrzak-Piekarczyk T."/>
            <person name="Szatraj K."/>
            <person name="Zielenkiewicz U."/>
            <person name="Pilsyk S."/>
            <person name="Malc E."/>
            <person name="Mieczkowski P."/>
            <person name="Kruszewska J.S."/>
            <person name="Biernat P."/>
            <person name="Pawlowska J."/>
        </authorList>
    </citation>
    <scope>NUCLEOTIDE SEQUENCE</scope>
    <source>
        <strain evidence="2">CBS 226.32</strain>
    </source>
</reference>
<feature type="compositionally biased region" description="Polar residues" evidence="1">
    <location>
        <begin position="46"/>
        <end position="63"/>
    </location>
</feature>
<evidence type="ECO:0000313" key="3">
    <source>
        <dbReference type="Proteomes" id="UP000650833"/>
    </source>
</evidence>